<reference evidence="2 3" key="1">
    <citation type="submission" date="2016-10" db="EMBL/GenBank/DDBJ databases">
        <authorList>
            <person name="de Groot N.N."/>
        </authorList>
    </citation>
    <scope>NUCLEOTIDE SEQUENCE [LARGE SCALE GENOMIC DNA]</scope>
    <source>
        <strain evidence="2 3">CGMCC 1.12333</strain>
    </source>
</reference>
<dbReference type="Gene3D" id="3.30.530.20">
    <property type="match status" value="1"/>
</dbReference>
<dbReference type="STRING" id="1224947.SAMN05216480_11448"/>
<gene>
    <name evidence="2" type="ORF">SAMN05216480_11448</name>
</gene>
<keyword evidence="1" id="KW-0472">Membrane</keyword>
<feature type="transmembrane region" description="Helical" evidence="1">
    <location>
        <begin position="145"/>
        <end position="166"/>
    </location>
</feature>
<dbReference type="AlphaFoldDB" id="A0A1I7IAS6"/>
<dbReference type="InterPro" id="IPR023393">
    <property type="entry name" value="START-like_dom_sf"/>
</dbReference>
<dbReference type="SUPFAM" id="SSF55961">
    <property type="entry name" value="Bet v1-like"/>
    <property type="match status" value="1"/>
</dbReference>
<dbReference type="Proteomes" id="UP000199138">
    <property type="component" value="Unassembled WGS sequence"/>
</dbReference>
<feature type="transmembrane region" description="Helical" evidence="1">
    <location>
        <begin position="31"/>
        <end position="51"/>
    </location>
</feature>
<name>A0A1I7IAS6_9FLAO</name>
<dbReference type="CDD" id="cd07812">
    <property type="entry name" value="SRPBCC"/>
    <property type="match status" value="1"/>
</dbReference>
<proteinExistence type="predicted"/>
<feature type="transmembrane region" description="Helical" evidence="1">
    <location>
        <begin position="84"/>
        <end position="108"/>
    </location>
</feature>
<evidence type="ECO:0008006" key="4">
    <source>
        <dbReference type="Google" id="ProtNLM"/>
    </source>
</evidence>
<dbReference type="EMBL" id="FPBK01000014">
    <property type="protein sequence ID" value="SFU70065.1"/>
    <property type="molecule type" value="Genomic_DNA"/>
</dbReference>
<keyword evidence="1" id="KW-0812">Transmembrane</keyword>
<evidence type="ECO:0000313" key="3">
    <source>
        <dbReference type="Proteomes" id="UP000199138"/>
    </source>
</evidence>
<keyword evidence="1" id="KW-1133">Transmembrane helix</keyword>
<keyword evidence="3" id="KW-1185">Reference proteome</keyword>
<evidence type="ECO:0000256" key="1">
    <source>
        <dbReference type="SAM" id="Phobius"/>
    </source>
</evidence>
<feature type="transmembrane region" description="Helical" evidence="1">
    <location>
        <begin position="120"/>
        <end position="139"/>
    </location>
</feature>
<sequence>MFDVAEDIFVGSINLVIHAMNTFLLTCKSLFFTYFCFLLLITINFVTIQFMNTNVRNTLIVIGIPTLYALALRVLFGIDSWNALFSVMSVTFLFLLPTIVGALTVYLSSVEKAKSMKYRIFMPWIPLFLFLAITLVIGIEGWACWLMILPVFLLTASLGGLLGGYLKTRKQNHRLNFSLLVLLPFLIGPLESAIDTIPGTYKAYTSIDIDAPAEKIWSLVTRVQEIPASQDKGYLTRMLGFPRPIKAELNFEGVGGYREAIFTKGLVFHETVTEYIPQQKMVFTIKAYPHEIPSTTLDEHVVIGGDYFDVLNGTYELEALPNGKQRLHLYSHFKMNTTFNFYAGWWGKWIMKDIQNNILQIEKKRAEAM</sequence>
<evidence type="ECO:0000313" key="2">
    <source>
        <dbReference type="EMBL" id="SFU70065.1"/>
    </source>
</evidence>
<accession>A0A1I7IAS6</accession>
<feature type="transmembrane region" description="Helical" evidence="1">
    <location>
        <begin position="58"/>
        <end position="78"/>
    </location>
</feature>
<protein>
    <recommendedName>
        <fullName evidence="4">Polyketide cyclase / dehydrase and lipid transport</fullName>
    </recommendedName>
</protein>
<organism evidence="2 3">
    <name type="scientific">Pustulibacterium marinum</name>
    <dbReference type="NCBI Taxonomy" id="1224947"/>
    <lineage>
        <taxon>Bacteria</taxon>
        <taxon>Pseudomonadati</taxon>
        <taxon>Bacteroidota</taxon>
        <taxon>Flavobacteriia</taxon>
        <taxon>Flavobacteriales</taxon>
        <taxon>Flavobacteriaceae</taxon>
        <taxon>Pustulibacterium</taxon>
    </lineage>
</organism>